<dbReference type="RefSeq" id="WP_161566882.1">
    <property type="nucleotide sequence ID" value="NZ_CP101462.1"/>
</dbReference>
<dbReference type="EMBL" id="CP101462">
    <property type="protein sequence ID" value="UTT42064.1"/>
    <property type="molecule type" value="Genomic_DNA"/>
</dbReference>
<proteinExistence type="predicted"/>
<accession>A0ABY5FKY3</accession>
<reference evidence="1" key="1">
    <citation type="submission" date="2022-07" db="EMBL/GenBank/DDBJ databases">
        <title>Complete genome of CX2.</title>
        <authorList>
            <person name="Cao G."/>
        </authorList>
    </citation>
    <scope>NUCLEOTIDE SEQUENCE</scope>
    <source>
        <strain evidence="1">CX2</strain>
    </source>
</reference>
<evidence type="ECO:0000313" key="1">
    <source>
        <dbReference type="EMBL" id="UTT42064.1"/>
    </source>
</evidence>
<organism evidence="1 2">
    <name type="scientific">Exiguobacterium aurantiacum</name>
    <dbReference type="NCBI Taxonomy" id="33987"/>
    <lineage>
        <taxon>Bacteria</taxon>
        <taxon>Bacillati</taxon>
        <taxon>Bacillota</taxon>
        <taxon>Bacilli</taxon>
        <taxon>Bacillales</taxon>
        <taxon>Bacillales Family XII. Incertae Sedis</taxon>
        <taxon>Exiguobacterium</taxon>
    </lineage>
</organism>
<dbReference type="Proteomes" id="UP001060325">
    <property type="component" value="Chromosome"/>
</dbReference>
<evidence type="ECO:0000313" key="2">
    <source>
        <dbReference type="Proteomes" id="UP001060325"/>
    </source>
</evidence>
<gene>
    <name evidence="1" type="ORF">NMQ00_10915</name>
</gene>
<name>A0ABY5FKY3_9BACL</name>
<sequence>MRLLASLISLGFACMISLELWQGPFLSNWVWAMPSFFLGVSFVQFMKHLNELEWSETK</sequence>
<keyword evidence="2" id="KW-1185">Reference proteome</keyword>
<protein>
    <submittedName>
        <fullName evidence="1">Uncharacterized protein</fullName>
    </submittedName>
</protein>